<dbReference type="AlphaFoldDB" id="A0A086P9G7"/>
<name>A0A086P9G7_SPHHM</name>
<gene>
    <name evidence="1" type="ORF">BV98_002208</name>
</gene>
<sequence>MPIAAEWAQRYAAFSIKRILRDADAAFGDLAQADEVRTATLAALENEAGSSIETISGRAAQDANREFRHAEDRYWTCFSEPVQSAARLVVLTPAPDVEALKIKLQLIREFELDLDKDMPRAPMEILVEDGERLGGENMEAAADDPRHLVAIDQAAAHVLHAERLAETVAELIDPTRQRPPGQKPDFERAMVLINLQQDELGRAMQAIGERP</sequence>
<evidence type="ECO:0000313" key="2">
    <source>
        <dbReference type="Proteomes" id="UP000024284"/>
    </source>
</evidence>
<dbReference type="RefSeq" id="WP_037465955.1">
    <property type="nucleotide sequence ID" value="NZ_BCZD01000030.1"/>
</dbReference>
<protein>
    <submittedName>
        <fullName evidence="1">Uncharacterized protein</fullName>
    </submittedName>
</protein>
<comment type="caution">
    <text evidence="1">The sequence shown here is derived from an EMBL/GenBank/DDBJ whole genome shotgun (WGS) entry which is preliminary data.</text>
</comment>
<proteinExistence type="predicted"/>
<dbReference type="Proteomes" id="UP000024284">
    <property type="component" value="Unassembled WGS sequence"/>
</dbReference>
<evidence type="ECO:0000313" key="1">
    <source>
        <dbReference type="EMBL" id="KFG90035.1"/>
    </source>
</evidence>
<dbReference type="STRING" id="76947.GCA_002080435_01037"/>
<accession>A0A086P9G7</accession>
<keyword evidence="2" id="KW-1185">Reference proteome</keyword>
<reference evidence="1" key="1">
    <citation type="submission" date="2014-08" db="EMBL/GenBank/DDBJ databases">
        <title>Draft genome sequences of Sphingobium herbicidovorans.</title>
        <authorList>
            <person name="Gan H.M."/>
            <person name="Gan H.Y."/>
            <person name="Savka M.A."/>
        </authorList>
    </citation>
    <scope>NUCLEOTIDE SEQUENCE [LARGE SCALE GENOMIC DNA]</scope>
    <source>
        <strain evidence="1">NBRC 16415</strain>
    </source>
</reference>
<dbReference type="EMBL" id="JFZA02000017">
    <property type="protein sequence ID" value="KFG90035.1"/>
    <property type="molecule type" value="Genomic_DNA"/>
</dbReference>
<dbReference type="PATRIC" id="fig|1219045.3.peg.2249"/>
<organism evidence="1 2">
    <name type="scientific">Sphingobium herbicidovorans (strain ATCC 700291 / DSM 11019 / CCUG 56400 / KCTC 2939 / LMG 18315 / NBRC 16415 / MH)</name>
    <name type="common">Sphingomonas herbicidovorans</name>
    <dbReference type="NCBI Taxonomy" id="1219045"/>
    <lineage>
        <taxon>Bacteria</taxon>
        <taxon>Pseudomonadati</taxon>
        <taxon>Pseudomonadota</taxon>
        <taxon>Alphaproteobacteria</taxon>
        <taxon>Sphingomonadales</taxon>
        <taxon>Sphingomonadaceae</taxon>
        <taxon>Sphingobium</taxon>
    </lineage>
</organism>